<dbReference type="Proteomes" id="UP000254291">
    <property type="component" value="Unassembled WGS sequence"/>
</dbReference>
<protein>
    <submittedName>
        <fullName evidence="2">Lipoprotein LpqS</fullName>
    </submittedName>
</protein>
<proteinExistence type="predicted"/>
<feature type="transmembrane region" description="Helical" evidence="1">
    <location>
        <begin position="86"/>
        <end position="107"/>
    </location>
</feature>
<evidence type="ECO:0000256" key="1">
    <source>
        <dbReference type="SAM" id="Phobius"/>
    </source>
</evidence>
<dbReference type="EMBL" id="UGQM01000001">
    <property type="protein sequence ID" value="STZ44364.1"/>
    <property type="molecule type" value="Genomic_DNA"/>
</dbReference>
<dbReference type="Pfam" id="PF26327">
    <property type="entry name" value="LpqS"/>
    <property type="match status" value="1"/>
</dbReference>
<accession>A0A378SR83</accession>
<feature type="transmembrane region" description="Helical" evidence="1">
    <location>
        <begin position="12"/>
        <end position="33"/>
    </location>
</feature>
<keyword evidence="1" id="KW-0472">Membrane</keyword>
<keyword evidence="2" id="KW-0449">Lipoprotein</keyword>
<dbReference type="InterPro" id="IPR058714">
    <property type="entry name" value="LpqS"/>
</dbReference>
<organism evidence="2 3">
    <name type="scientific">Mycolicibacterium gilvum</name>
    <dbReference type="NCBI Taxonomy" id="1804"/>
    <lineage>
        <taxon>Bacteria</taxon>
        <taxon>Bacillati</taxon>
        <taxon>Actinomycetota</taxon>
        <taxon>Actinomycetes</taxon>
        <taxon>Mycobacteriales</taxon>
        <taxon>Mycobacteriaceae</taxon>
        <taxon>Mycolicibacterium</taxon>
    </lineage>
</organism>
<dbReference type="RefSeq" id="WP_115327789.1">
    <property type="nucleotide sequence ID" value="NZ_JACKST010000166.1"/>
</dbReference>
<evidence type="ECO:0000313" key="3">
    <source>
        <dbReference type="Proteomes" id="UP000254291"/>
    </source>
</evidence>
<gene>
    <name evidence="2" type="primary">lpqS</name>
    <name evidence="2" type="ORF">NCTC10742_03598</name>
</gene>
<reference evidence="2 3" key="1">
    <citation type="submission" date="2018-06" db="EMBL/GenBank/DDBJ databases">
        <authorList>
            <consortium name="Pathogen Informatics"/>
            <person name="Doyle S."/>
        </authorList>
    </citation>
    <scope>NUCLEOTIDE SEQUENCE [LARGE SCALE GENOMIC DNA]</scope>
    <source>
        <strain evidence="2 3">NCTC10742</strain>
    </source>
</reference>
<dbReference type="AlphaFoldDB" id="A0A378SR83"/>
<evidence type="ECO:0000313" key="2">
    <source>
        <dbReference type="EMBL" id="STZ44364.1"/>
    </source>
</evidence>
<keyword evidence="1" id="KW-1133">Transmembrane helix</keyword>
<sequence length="136" mass="14245">MSYIDGSSSQRRRAVVAVFLAFWVVIVAAEWALPGTEAAPAHGPHPLASAVGAPVAVQLDHPHISQGGITPSPESLAEAVLPRGTVTLIALALVSALAVLPALWRYAPLAPIRGPPRPPVAQTGRDVLVRFCIARR</sequence>
<keyword evidence="1" id="KW-0812">Transmembrane</keyword>
<name>A0A378SR83_9MYCO</name>